<proteinExistence type="predicted"/>
<organism evidence="2">
    <name type="scientific">Gokushovirinae environmental samples</name>
    <dbReference type="NCBI Taxonomy" id="1478972"/>
    <lineage>
        <taxon>Viruses</taxon>
        <taxon>Monodnaviria</taxon>
        <taxon>Sangervirae</taxon>
        <taxon>Phixviricota</taxon>
        <taxon>Malgrandaviricetes</taxon>
        <taxon>Petitvirales</taxon>
        <taxon>Microviridae</taxon>
        <taxon>environmental samples</taxon>
    </lineage>
</organism>
<evidence type="ECO:0000313" key="2">
    <source>
        <dbReference type="EMBL" id="AVQ10240.1"/>
    </source>
</evidence>
<protein>
    <submittedName>
        <fullName evidence="2">DNA pilot protein VP2</fullName>
    </submittedName>
</protein>
<name>A0A2R3UAV5_9VIRU</name>
<dbReference type="EMBL" id="MH029526">
    <property type="protein sequence ID" value="AVQ10240.1"/>
    <property type="molecule type" value="Genomic_DNA"/>
</dbReference>
<accession>A0A2R3UAV5</accession>
<evidence type="ECO:0000256" key="1">
    <source>
        <dbReference type="SAM" id="MobiDB-lite"/>
    </source>
</evidence>
<reference evidence="2" key="1">
    <citation type="submission" date="2018-03" db="EMBL/GenBank/DDBJ databases">
        <title>Twenty-four Novel Viral Genomes identified from the Dushanzi Mud Volcanic Sediment in Xinjiang, China.</title>
        <authorList>
            <person name="Han L."/>
        </authorList>
    </citation>
    <scope>NUCLEOTIDE SEQUENCE</scope>
</reference>
<sequence length="260" mass="26340">MAGGAMSSAAQSATNAQSFANSEMLFDQQQRSIPMSQQYAQENAYNMRGTAYQATMNDMKAAGLNPILASNLGATQGGNIGPMSIGASNPALVSPGSAMAAGVTSAGGALTTYANVKNQLAQAEKDAAATDVNKATEDLTKKQADKTVQDEKTSKSAEGLNNAAAVTKVAEAAAAMANANSANATARVQTRVAEDTEKFGDSPISKAVGGFLRMLNTATGGSANSAKSLGNTEGTPNGPGLNIDITKKPLVHLAPAPWAK</sequence>
<feature type="region of interest" description="Disordered" evidence="1">
    <location>
        <begin position="221"/>
        <end position="243"/>
    </location>
</feature>
<feature type="compositionally biased region" description="Polar residues" evidence="1">
    <location>
        <begin position="221"/>
        <end position="235"/>
    </location>
</feature>